<dbReference type="AlphaFoldDB" id="X1GH86"/>
<reference evidence="1" key="1">
    <citation type="journal article" date="2014" name="Front. Microbiol.">
        <title>High frequency of phylogenetically diverse reductive dehalogenase-homologous genes in deep subseafloor sedimentary metagenomes.</title>
        <authorList>
            <person name="Kawai M."/>
            <person name="Futagami T."/>
            <person name="Toyoda A."/>
            <person name="Takaki Y."/>
            <person name="Nishi S."/>
            <person name="Hori S."/>
            <person name="Arai W."/>
            <person name="Tsubouchi T."/>
            <person name="Morono Y."/>
            <person name="Uchiyama I."/>
            <person name="Ito T."/>
            <person name="Fujiyama A."/>
            <person name="Inagaki F."/>
            <person name="Takami H."/>
        </authorList>
    </citation>
    <scope>NUCLEOTIDE SEQUENCE</scope>
    <source>
        <strain evidence="1">Expedition CK06-06</strain>
    </source>
</reference>
<accession>X1GH86</accession>
<evidence type="ECO:0000313" key="1">
    <source>
        <dbReference type="EMBL" id="GAH32398.1"/>
    </source>
</evidence>
<protein>
    <submittedName>
        <fullName evidence="1">Uncharacterized protein</fullName>
    </submittedName>
</protein>
<comment type="caution">
    <text evidence="1">The sequence shown here is derived from an EMBL/GenBank/DDBJ whole genome shotgun (WGS) entry which is preliminary data.</text>
</comment>
<dbReference type="EMBL" id="BARU01014355">
    <property type="protein sequence ID" value="GAH32398.1"/>
    <property type="molecule type" value="Genomic_DNA"/>
</dbReference>
<name>X1GH86_9ZZZZ</name>
<gene>
    <name evidence="1" type="ORF">S03H2_25386</name>
</gene>
<feature type="non-terminal residue" evidence="1">
    <location>
        <position position="42"/>
    </location>
</feature>
<proteinExistence type="predicted"/>
<sequence length="42" mass="4724">MSFTREVARNIVVRRGARKLRQEIEKAGLDNLKVLANNGVSI</sequence>
<organism evidence="1">
    <name type="scientific">marine sediment metagenome</name>
    <dbReference type="NCBI Taxonomy" id="412755"/>
    <lineage>
        <taxon>unclassified sequences</taxon>
        <taxon>metagenomes</taxon>
        <taxon>ecological metagenomes</taxon>
    </lineage>
</organism>